<comment type="caution">
    <text evidence="2">The sequence shown here is derived from an EMBL/GenBank/DDBJ whole genome shotgun (WGS) entry which is preliminary data.</text>
</comment>
<dbReference type="Pfam" id="PF00248">
    <property type="entry name" value="Aldo_ket_red"/>
    <property type="match status" value="1"/>
</dbReference>
<feature type="domain" description="NADP-dependent oxidoreductase" evidence="1">
    <location>
        <begin position="35"/>
        <end position="299"/>
    </location>
</feature>
<evidence type="ECO:0000313" key="2">
    <source>
        <dbReference type="EMBL" id="KAK4880367.1"/>
    </source>
</evidence>
<dbReference type="EMBL" id="JARPUR010000003">
    <property type="protein sequence ID" value="KAK4880367.1"/>
    <property type="molecule type" value="Genomic_DNA"/>
</dbReference>
<dbReference type="InterPro" id="IPR044479">
    <property type="entry name" value="LGALDH-like"/>
</dbReference>
<sequence length="331" mass="36803">MGLPETFVPGFHDEAQVRKMKYNVFGGTGLMVSQLSIGTGGFCFLYGDYTVEQCRETLHKAVKAGVNFIDTAPYYGYGVSEEVLGQCLKGIPREAYYLATKVGRYEADPKVMFDFSAEKTRNSIDTSLKRLGVDYVDSLDTVINETLPVLEEAVKNGKAKFIGVTGYPVSTLSKCINESKVKIDTVLSYTRLSLLDSALRDYLCDFQSKNLGIINAAGHCLGLLTNGGPQPWHPATEKIKSVCAEAQEYCKSQQVELAKLAMHYCFQQPGPHTNLVGMNSVHLVDSNLDVLYNGLNKKEEEVLKYVQANIFNKLDKGDWEIEIEKYKQTLP</sequence>
<dbReference type="SUPFAM" id="SSF51430">
    <property type="entry name" value="NAD(P)-linked oxidoreductase"/>
    <property type="match status" value="1"/>
</dbReference>
<accession>A0AAN7SGU4</accession>
<dbReference type="PANTHER" id="PTHR42686:SF1">
    <property type="entry name" value="GH17980P-RELATED"/>
    <property type="match status" value="1"/>
</dbReference>
<dbReference type="InterPro" id="IPR023210">
    <property type="entry name" value="NADP_OxRdtase_dom"/>
</dbReference>
<name>A0AAN7SGU4_9COLE</name>
<evidence type="ECO:0000313" key="3">
    <source>
        <dbReference type="Proteomes" id="UP001353858"/>
    </source>
</evidence>
<dbReference type="GO" id="GO:0005829">
    <property type="term" value="C:cytosol"/>
    <property type="evidence" value="ECO:0007669"/>
    <property type="project" value="TreeGrafter"/>
</dbReference>
<dbReference type="InterPro" id="IPR036812">
    <property type="entry name" value="NAD(P)_OxRdtase_dom_sf"/>
</dbReference>
<keyword evidence="3" id="KW-1185">Reference proteome</keyword>
<dbReference type="Gene3D" id="3.20.20.100">
    <property type="entry name" value="NADP-dependent oxidoreductase domain"/>
    <property type="match status" value="1"/>
</dbReference>
<dbReference type="CDD" id="cd19163">
    <property type="entry name" value="AKR_galDH"/>
    <property type="match status" value="1"/>
</dbReference>
<gene>
    <name evidence="2" type="ORF">RN001_008513</name>
</gene>
<protein>
    <recommendedName>
        <fullName evidence="1">NADP-dependent oxidoreductase domain-containing protein</fullName>
    </recommendedName>
</protein>
<dbReference type="Proteomes" id="UP001353858">
    <property type="component" value="Unassembled WGS sequence"/>
</dbReference>
<evidence type="ECO:0000259" key="1">
    <source>
        <dbReference type="Pfam" id="PF00248"/>
    </source>
</evidence>
<organism evidence="2 3">
    <name type="scientific">Aquatica leii</name>
    <dbReference type="NCBI Taxonomy" id="1421715"/>
    <lineage>
        <taxon>Eukaryota</taxon>
        <taxon>Metazoa</taxon>
        <taxon>Ecdysozoa</taxon>
        <taxon>Arthropoda</taxon>
        <taxon>Hexapoda</taxon>
        <taxon>Insecta</taxon>
        <taxon>Pterygota</taxon>
        <taxon>Neoptera</taxon>
        <taxon>Endopterygota</taxon>
        <taxon>Coleoptera</taxon>
        <taxon>Polyphaga</taxon>
        <taxon>Elateriformia</taxon>
        <taxon>Elateroidea</taxon>
        <taxon>Lampyridae</taxon>
        <taxon>Luciolinae</taxon>
        <taxon>Aquatica</taxon>
    </lineage>
</organism>
<proteinExistence type="predicted"/>
<dbReference type="PANTHER" id="PTHR42686">
    <property type="entry name" value="GH17980P-RELATED"/>
    <property type="match status" value="1"/>
</dbReference>
<dbReference type="InterPro" id="IPR020471">
    <property type="entry name" value="AKR"/>
</dbReference>
<dbReference type="GO" id="GO:0010349">
    <property type="term" value="F:L-galactose dehydrogenase activity"/>
    <property type="evidence" value="ECO:0007669"/>
    <property type="project" value="InterPro"/>
</dbReference>
<dbReference type="AlphaFoldDB" id="A0AAN7SGU4"/>
<reference evidence="3" key="1">
    <citation type="submission" date="2023-01" db="EMBL/GenBank/DDBJ databases">
        <title>Key to firefly adult light organ development and bioluminescence: homeobox transcription factors regulate luciferase expression and transportation to peroxisome.</title>
        <authorList>
            <person name="Fu X."/>
        </authorList>
    </citation>
    <scope>NUCLEOTIDE SEQUENCE [LARGE SCALE GENOMIC DNA]</scope>
</reference>